<dbReference type="InterPro" id="IPR050493">
    <property type="entry name" value="FAD-dep_Monooxygenase_BioMet"/>
</dbReference>
<reference evidence="7 9" key="3">
    <citation type="submission" date="2019-07" db="EMBL/GenBank/DDBJ databases">
        <title>Whole genome shotgun sequence of Methylobacterium oxalidis NBRC 107715.</title>
        <authorList>
            <person name="Hosoyama A."/>
            <person name="Uohara A."/>
            <person name="Ohji S."/>
            <person name="Ichikawa N."/>
        </authorList>
    </citation>
    <scope>NUCLEOTIDE SEQUENCE [LARGE SCALE GENOMIC DNA]</scope>
    <source>
        <strain evidence="7 9">NBRC 107715</strain>
    </source>
</reference>
<evidence type="ECO:0000256" key="1">
    <source>
        <dbReference type="ARBA" id="ARBA00001974"/>
    </source>
</evidence>
<keyword evidence="10" id="KW-1185">Reference proteome</keyword>
<dbReference type="AlphaFoldDB" id="A0A512J3U9"/>
<comment type="cofactor">
    <cofactor evidence="1">
        <name>FAD</name>
        <dbReference type="ChEBI" id="CHEBI:57692"/>
    </cofactor>
</comment>
<reference evidence="8" key="1">
    <citation type="journal article" date="2014" name="Int. J. Syst. Evol. Microbiol.">
        <title>Complete genome of a new Firmicutes species belonging to the dominant human colonic microbiota ('Ruminococcus bicirculans') reveals two chromosomes and a selective capacity to utilize plant glucans.</title>
        <authorList>
            <consortium name="NISC Comparative Sequencing Program"/>
            <person name="Wegmann U."/>
            <person name="Louis P."/>
            <person name="Goesmann A."/>
            <person name="Henrissat B."/>
            <person name="Duncan S.H."/>
            <person name="Flint H.J."/>
        </authorList>
    </citation>
    <scope>NUCLEOTIDE SEQUENCE</scope>
    <source>
        <strain evidence="8">NBRC 107715</strain>
    </source>
</reference>
<sequence length="395" mass="41979">MSLDVAIVGAGIGGLTAALALSEAGHGVTLVERRTGFSEVGAGLQLSPNASRILIGLGLGAPLRRAACEPPGVTVRALRTGRTIGSVRLGEPVRERYGAPYYVIHRADLQTLLLDAVRSRATIRLLMGRDVVGLAETREGAVLTVETVAAGRTETLNADLVVGADGLRSRIRSHLDTRPLASGRMAAWRAVVSREAAPGALQGAETGLWLGPGRHVVHYPILGGERINVVAIVPERQGDEDWGRLGDPAVLRTHFRDAAPPIAELLGLPDSWLVWSLVERPVARPMAHGRVALLGDAAHPVLPFLAQGAALAIEDAAVLTACLAAAPVEQALIAYDEARGERARRVQRAARGNGRSYHAGRVVGTARDLVMRRLGPDEMRDRYAWLYGWRPGTAA</sequence>
<organism evidence="7 9">
    <name type="scientific">Methylobacterium oxalidis</name>
    <dbReference type="NCBI Taxonomy" id="944322"/>
    <lineage>
        <taxon>Bacteria</taxon>
        <taxon>Pseudomonadati</taxon>
        <taxon>Pseudomonadota</taxon>
        <taxon>Alphaproteobacteria</taxon>
        <taxon>Hyphomicrobiales</taxon>
        <taxon>Methylobacteriaceae</taxon>
        <taxon>Methylobacterium</taxon>
    </lineage>
</organism>
<dbReference type="SUPFAM" id="SSF51905">
    <property type="entry name" value="FAD/NAD(P)-binding domain"/>
    <property type="match status" value="1"/>
</dbReference>
<dbReference type="Proteomes" id="UP000321960">
    <property type="component" value="Unassembled WGS sequence"/>
</dbReference>
<evidence type="ECO:0000256" key="4">
    <source>
        <dbReference type="ARBA" id="ARBA00023002"/>
    </source>
</evidence>
<dbReference type="GO" id="GO:0004497">
    <property type="term" value="F:monooxygenase activity"/>
    <property type="evidence" value="ECO:0007669"/>
    <property type="project" value="UniProtKB-KW"/>
</dbReference>
<dbReference type="SUPFAM" id="SSF54373">
    <property type="entry name" value="FAD-linked reductases, C-terminal domain"/>
    <property type="match status" value="1"/>
</dbReference>
<dbReference type="Gene3D" id="3.50.50.60">
    <property type="entry name" value="FAD/NAD(P)-binding domain"/>
    <property type="match status" value="1"/>
</dbReference>
<dbReference type="InterPro" id="IPR036188">
    <property type="entry name" value="FAD/NAD-bd_sf"/>
</dbReference>
<dbReference type="GO" id="GO:0071949">
    <property type="term" value="F:FAD binding"/>
    <property type="evidence" value="ECO:0007669"/>
    <property type="project" value="InterPro"/>
</dbReference>
<keyword evidence="3" id="KW-0274">FAD</keyword>
<reference evidence="10" key="2">
    <citation type="journal article" date="2019" name="Int. J. Syst. Evol. Microbiol.">
        <title>The Global Catalogue of Microorganisms (GCM) 10K type strain sequencing project: providing services to taxonomists for standard genome sequencing and annotation.</title>
        <authorList>
            <consortium name="The Broad Institute Genomics Platform"/>
            <consortium name="The Broad Institute Genome Sequencing Center for Infectious Disease"/>
            <person name="Wu L."/>
            <person name="Ma J."/>
        </authorList>
    </citation>
    <scope>NUCLEOTIDE SEQUENCE [LARGE SCALE GENOMIC DNA]</scope>
    <source>
        <strain evidence="10">NBRC 107715</strain>
    </source>
</reference>
<evidence type="ECO:0000256" key="5">
    <source>
        <dbReference type="ARBA" id="ARBA00023033"/>
    </source>
</evidence>
<evidence type="ECO:0000313" key="8">
    <source>
        <dbReference type="EMBL" id="GLS62676.1"/>
    </source>
</evidence>
<dbReference type="PRINTS" id="PR00420">
    <property type="entry name" value="RNGMNOXGNASE"/>
</dbReference>
<dbReference type="OrthoDB" id="4230779at2"/>
<keyword evidence="4" id="KW-0560">Oxidoreductase</keyword>
<evidence type="ECO:0000313" key="7">
    <source>
        <dbReference type="EMBL" id="GEP04636.1"/>
    </source>
</evidence>
<dbReference type="Proteomes" id="UP001156856">
    <property type="component" value="Unassembled WGS sequence"/>
</dbReference>
<gene>
    <name evidence="7" type="primary">nah</name>
    <name evidence="8" type="ORF">GCM10007888_10570</name>
    <name evidence="7" type="ORF">MOX02_26740</name>
</gene>
<evidence type="ECO:0000313" key="10">
    <source>
        <dbReference type="Proteomes" id="UP001156856"/>
    </source>
</evidence>
<reference evidence="8" key="4">
    <citation type="submission" date="2023-01" db="EMBL/GenBank/DDBJ databases">
        <title>Draft genome sequence of Methylobacterium oxalidis strain NBRC 107715.</title>
        <authorList>
            <person name="Sun Q."/>
            <person name="Mori K."/>
        </authorList>
    </citation>
    <scope>NUCLEOTIDE SEQUENCE</scope>
    <source>
        <strain evidence="8">NBRC 107715</strain>
    </source>
</reference>
<proteinExistence type="predicted"/>
<accession>A0A512J3U9</accession>
<dbReference type="InterPro" id="IPR002938">
    <property type="entry name" value="FAD-bd"/>
</dbReference>
<keyword evidence="5" id="KW-0503">Monooxygenase</keyword>
<evidence type="ECO:0000256" key="3">
    <source>
        <dbReference type="ARBA" id="ARBA00022827"/>
    </source>
</evidence>
<dbReference type="RefSeq" id="WP_147026255.1">
    <property type="nucleotide sequence ID" value="NZ_BJZU01000049.1"/>
</dbReference>
<protein>
    <submittedName>
        <fullName evidence="7">Salicylate hydroxylase</fullName>
    </submittedName>
</protein>
<feature type="domain" description="FAD-binding" evidence="6">
    <location>
        <begin position="3"/>
        <end position="348"/>
    </location>
</feature>
<dbReference type="PANTHER" id="PTHR13789:SF318">
    <property type="entry name" value="GERANYLGERANYL DIPHOSPHATE REDUCTASE"/>
    <property type="match status" value="1"/>
</dbReference>
<name>A0A512J3U9_9HYPH</name>
<dbReference type="EMBL" id="BSPK01000016">
    <property type="protein sequence ID" value="GLS62676.1"/>
    <property type="molecule type" value="Genomic_DNA"/>
</dbReference>
<dbReference type="PANTHER" id="PTHR13789">
    <property type="entry name" value="MONOOXYGENASE"/>
    <property type="match status" value="1"/>
</dbReference>
<comment type="caution">
    <text evidence="7">The sequence shown here is derived from an EMBL/GenBank/DDBJ whole genome shotgun (WGS) entry which is preliminary data.</text>
</comment>
<keyword evidence="2" id="KW-0285">Flavoprotein</keyword>
<dbReference type="Pfam" id="PF01494">
    <property type="entry name" value="FAD_binding_3"/>
    <property type="match status" value="1"/>
</dbReference>
<dbReference type="EMBL" id="BJZU01000049">
    <property type="protein sequence ID" value="GEP04636.1"/>
    <property type="molecule type" value="Genomic_DNA"/>
</dbReference>
<evidence type="ECO:0000256" key="2">
    <source>
        <dbReference type="ARBA" id="ARBA00022630"/>
    </source>
</evidence>
<evidence type="ECO:0000259" key="6">
    <source>
        <dbReference type="Pfam" id="PF01494"/>
    </source>
</evidence>
<evidence type="ECO:0000313" key="9">
    <source>
        <dbReference type="Proteomes" id="UP000321960"/>
    </source>
</evidence>